<dbReference type="Pfam" id="PF13302">
    <property type="entry name" value="Acetyltransf_3"/>
    <property type="match status" value="1"/>
</dbReference>
<sequence>MQAELAVPCALSAYLNADLPDDWPLGDYDLDSARYFLEKLETGGSEAAGWYGWYALHGSTPPKLVGCGGYCGPPDASGTVEIGYSIAKQWQGQGFATEFVRALLARVAWHPSVRRIVAHTHPDNTTSMAVLRRTGFRQTLPTDHEAECWFEYPLN</sequence>
<reference evidence="3" key="1">
    <citation type="journal article" date="2019" name="Int. J. Syst. Evol. Microbiol.">
        <title>The Global Catalogue of Microorganisms (GCM) 10K type strain sequencing project: providing services to taxonomists for standard genome sequencing and annotation.</title>
        <authorList>
            <consortium name="The Broad Institute Genomics Platform"/>
            <consortium name="The Broad Institute Genome Sequencing Center for Infectious Disease"/>
            <person name="Wu L."/>
            <person name="Ma J."/>
        </authorList>
    </citation>
    <scope>NUCLEOTIDE SEQUENCE [LARGE SCALE GENOMIC DNA]</scope>
    <source>
        <strain evidence="3">JCM 17924</strain>
    </source>
</reference>
<dbReference type="PROSITE" id="PS51186">
    <property type="entry name" value="GNAT"/>
    <property type="match status" value="1"/>
</dbReference>
<keyword evidence="3" id="KW-1185">Reference proteome</keyword>
<dbReference type="InterPro" id="IPR016181">
    <property type="entry name" value="Acyl_CoA_acyltransferase"/>
</dbReference>
<gene>
    <name evidence="2" type="ORF">GCM10023186_06540</name>
</gene>
<dbReference type="Proteomes" id="UP001500454">
    <property type="component" value="Unassembled WGS sequence"/>
</dbReference>
<dbReference type="EMBL" id="BAABHA010000002">
    <property type="protein sequence ID" value="GAA4374764.1"/>
    <property type="molecule type" value="Genomic_DNA"/>
</dbReference>
<accession>A0ABP8IV01</accession>
<evidence type="ECO:0000313" key="3">
    <source>
        <dbReference type="Proteomes" id="UP001500454"/>
    </source>
</evidence>
<dbReference type="PANTHER" id="PTHR43792:SF13">
    <property type="entry name" value="ACETYLTRANSFERASE"/>
    <property type="match status" value="1"/>
</dbReference>
<name>A0ABP8IV01_9BACT</name>
<dbReference type="SUPFAM" id="SSF55729">
    <property type="entry name" value="Acyl-CoA N-acyltransferases (Nat)"/>
    <property type="match status" value="1"/>
</dbReference>
<protein>
    <recommendedName>
        <fullName evidence="1">N-acetyltransferase domain-containing protein</fullName>
    </recommendedName>
</protein>
<evidence type="ECO:0000313" key="2">
    <source>
        <dbReference type="EMBL" id="GAA4374764.1"/>
    </source>
</evidence>
<dbReference type="CDD" id="cd04301">
    <property type="entry name" value="NAT_SF"/>
    <property type="match status" value="1"/>
</dbReference>
<dbReference type="PANTHER" id="PTHR43792">
    <property type="entry name" value="GNAT FAMILY, PUTATIVE (AFU_ORTHOLOGUE AFUA_3G00765)-RELATED-RELATED"/>
    <property type="match status" value="1"/>
</dbReference>
<evidence type="ECO:0000259" key="1">
    <source>
        <dbReference type="PROSITE" id="PS51186"/>
    </source>
</evidence>
<comment type="caution">
    <text evidence="2">The sequence shown here is derived from an EMBL/GenBank/DDBJ whole genome shotgun (WGS) entry which is preliminary data.</text>
</comment>
<organism evidence="2 3">
    <name type="scientific">Hymenobacter koreensis</name>
    <dbReference type="NCBI Taxonomy" id="1084523"/>
    <lineage>
        <taxon>Bacteria</taxon>
        <taxon>Pseudomonadati</taxon>
        <taxon>Bacteroidota</taxon>
        <taxon>Cytophagia</taxon>
        <taxon>Cytophagales</taxon>
        <taxon>Hymenobacteraceae</taxon>
        <taxon>Hymenobacter</taxon>
    </lineage>
</organism>
<dbReference type="InterPro" id="IPR051531">
    <property type="entry name" value="N-acetyltransferase"/>
</dbReference>
<dbReference type="Gene3D" id="3.40.630.30">
    <property type="match status" value="1"/>
</dbReference>
<dbReference type="InterPro" id="IPR000182">
    <property type="entry name" value="GNAT_dom"/>
</dbReference>
<feature type="domain" description="N-acetyltransferase" evidence="1">
    <location>
        <begin position="1"/>
        <end position="155"/>
    </location>
</feature>
<proteinExistence type="predicted"/>